<dbReference type="Proteomes" id="UP000240883">
    <property type="component" value="Unassembled WGS sequence"/>
</dbReference>
<protein>
    <submittedName>
        <fullName evidence="2">NAD(P)-binding protein</fullName>
    </submittedName>
</protein>
<dbReference type="InterPro" id="IPR016040">
    <property type="entry name" value="NAD(P)-bd_dom"/>
</dbReference>
<dbReference type="Pfam" id="PF13460">
    <property type="entry name" value="NAD_binding_10"/>
    <property type="match status" value="1"/>
</dbReference>
<name>A0A2T2P642_CORCC</name>
<organism evidence="2 3">
    <name type="scientific">Corynespora cassiicola Philippines</name>
    <dbReference type="NCBI Taxonomy" id="1448308"/>
    <lineage>
        <taxon>Eukaryota</taxon>
        <taxon>Fungi</taxon>
        <taxon>Dikarya</taxon>
        <taxon>Ascomycota</taxon>
        <taxon>Pezizomycotina</taxon>
        <taxon>Dothideomycetes</taxon>
        <taxon>Pleosporomycetidae</taxon>
        <taxon>Pleosporales</taxon>
        <taxon>Corynesporascaceae</taxon>
        <taxon>Corynespora</taxon>
    </lineage>
</organism>
<gene>
    <name evidence="2" type="ORF">BS50DRAFT_180597</name>
</gene>
<dbReference type="Gene3D" id="3.40.50.720">
    <property type="entry name" value="NAD(P)-binding Rossmann-like Domain"/>
    <property type="match status" value="1"/>
</dbReference>
<dbReference type="InterPro" id="IPR036291">
    <property type="entry name" value="NAD(P)-bd_dom_sf"/>
</dbReference>
<dbReference type="PANTHER" id="PTHR43162:SF1">
    <property type="entry name" value="PRESTALK A DIFFERENTIATION PROTEIN A"/>
    <property type="match status" value="1"/>
</dbReference>
<feature type="domain" description="NAD(P)-binding" evidence="1">
    <location>
        <begin position="15"/>
        <end position="216"/>
    </location>
</feature>
<sequence>MPGTTSPTYLLTAGGGNIGKRLVPLLLSQPSRPTVILPTSNAAGLTSKLPSTLDKSRLHIVEGSIQDPGFVQQTVKTHNVTAVFLCLTGEDELFTTFNLLDVIKQSGTVKHLVYLSACGDFSPEAIQRGALKGIGAGHVAVKFLVEAKLWHGLLPRDQDGGFSYTILGPSLFFDNDLRFKQGLLEHGVYGQPMGSKGVSLVDPADIALAAAKALEDDGRRWGGRKIMIGSLQTYTNQEAAKFWAGALGKEVTPRLSDKAGLDELEVVFAQHANPAWGRDLRIMFEMFEADAFGMSEAEYKDQVELLGKEPERYEKFVEATAKQWKEE</sequence>
<keyword evidence="3" id="KW-1185">Reference proteome</keyword>
<evidence type="ECO:0000259" key="1">
    <source>
        <dbReference type="Pfam" id="PF13460"/>
    </source>
</evidence>
<dbReference type="PANTHER" id="PTHR43162">
    <property type="match status" value="1"/>
</dbReference>
<dbReference type="SUPFAM" id="SSF51735">
    <property type="entry name" value="NAD(P)-binding Rossmann-fold domains"/>
    <property type="match status" value="1"/>
</dbReference>
<dbReference type="InterPro" id="IPR051604">
    <property type="entry name" value="Ergot_Alk_Oxidoreductase"/>
</dbReference>
<dbReference type="EMBL" id="KZ678129">
    <property type="protein sequence ID" value="PSN73154.1"/>
    <property type="molecule type" value="Genomic_DNA"/>
</dbReference>
<dbReference type="OrthoDB" id="3539286at2759"/>
<dbReference type="AlphaFoldDB" id="A0A2T2P642"/>
<accession>A0A2T2P642</accession>
<evidence type="ECO:0000313" key="2">
    <source>
        <dbReference type="EMBL" id="PSN73154.1"/>
    </source>
</evidence>
<reference evidence="2 3" key="1">
    <citation type="journal article" date="2018" name="Front. Microbiol.">
        <title>Genome-Wide Analysis of Corynespora cassiicola Leaf Fall Disease Putative Effectors.</title>
        <authorList>
            <person name="Lopez D."/>
            <person name="Ribeiro S."/>
            <person name="Label P."/>
            <person name="Fumanal B."/>
            <person name="Venisse J.S."/>
            <person name="Kohler A."/>
            <person name="de Oliveira R.R."/>
            <person name="Labutti K."/>
            <person name="Lipzen A."/>
            <person name="Lail K."/>
            <person name="Bauer D."/>
            <person name="Ohm R.A."/>
            <person name="Barry K.W."/>
            <person name="Spatafora J."/>
            <person name="Grigoriev I.V."/>
            <person name="Martin F.M."/>
            <person name="Pujade-Renaud V."/>
        </authorList>
    </citation>
    <scope>NUCLEOTIDE SEQUENCE [LARGE SCALE GENOMIC DNA]</scope>
    <source>
        <strain evidence="2 3">Philippines</strain>
    </source>
</reference>
<proteinExistence type="predicted"/>
<evidence type="ECO:0000313" key="3">
    <source>
        <dbReference type="Proteomes" id="UP000240883"/>
    </source>
</evidence>